<reference evidence="3 4" key="1">
    <citation type="journal article" date="2018" name="Int. J. Syst. Evol. Microbiol.">
        <title>Methylomusa anaerophila gen. nov., sp. nov., an anaerobic methanol-utilizing bacterium isolated from a microbial fuel cell.</title>
        <authorList>
            <person name="Amano N."/>
            <person name="Yamamuro A."/>
            <person name="Miyahara M."/>
            <person name="Kouzuma A."/>
            <person name="Abe T."/>
            <person name="Watanabe K."/>
        </authorList>
    </citation>
    <scope>NUCLEOTIDE SEQUENCE [LARGE SCALE GENOMIC DNA]</scope>
    <source>
        <strain evidence="3 4">MMFC1</strain>
    </source>
</reference>
<dbReference type="Proteomes" id="UP000276437">
    <property type="component" value="Chromosome"/>
</dbReference>
<feature type="transmembrane region" description="Helical" evidence="1">
    <location>
        <begin position="407"/>
        <end position="427"/>
    </location>
</feature>
<dbReference type="RefSeq" id="WP_126305565.1">
    <property type="nucleotide sequence ID" value="NZ_AP018449.1"/>
</dbReference>
<evidence type="ECO:0000313" key="4">
    <source>
        <dbReference type="Proteomes" id="UP000276437"/>
    </source>
</evidence>
<evidence type="ECO:0000313" key="3">
    <source>
        <dbReference type="EMBL" id="BBB89420.1"/>
    </source>
</evidence>
<feature type="transmembrane region" description="Helical" evidence="1">
    <location>
        <begin position="439"/>
        <end position="457"/>
    </location>
</feature>
<name>A0A348AEC2_9FIRM</name>
<feature type="chain" id="PRO_5038574206" evidence="2">
    <location>
        <begin position="25"/>
        <end position="625"/>
    </location>
</feature>
<keyword evidence="1" id="KW-0812">Transmembrane</keyword>
<feature type="signal peptide" evidence="2">
    <location>
        <begin position="1"/>
        <end position="24"/>
    </location>
</feature>
<dbReference type="OrthoDB" id="1633964at2"/>
<feature type="transmembrane region" description="Helical" evidence="1">
    <location>
        <begin position="503"/>
        <end position="521"/>
    </location>
</feature>
<keyword evidence="4" id="KW-1185">Reference proteome</keyword>
<gene>
    <name evidence="3" type="ORF">MAMMFC1_00053</name>
</gene>
<accession>A0A348AEC2</accession>
<proteinExistence type="predicted"/>
<feature type="transmembrane region" description="Helical" evidence="1">
    <location>
        <begin position="527"/>
        <end position="547"/>
    </location>
</feature>
<organism evidence="3 4">
    <name type="scientific">Methylomusa anaerophila</name>
    <dbReference type="NCBI Taxonomy" id="1930071"/>
    <lineage>
        <taxon>Bacteria</taxon>
        <taxon>Bacillati</taxon>
        <taxon>Bacillota</taxon>
        <taxon>Negativicutes</taxon>
        <taxon>Selenomonadales</taxon>
        <taxon>Sporomusaceae</taxon>
        <taxon>Methylomusa</taxon>
    </lineage>
</organism>
<feature type="transmembrane region" description="Helical" evidence="1">
    <location>
        <begin position="469"/>
        <end position="496"/>
    </location>
</feature>
<feature type="transmembrane region" description="Helical" evidence="1">
    <location>
        <begin position="559"/>
        <end position="580"/>
    </location>
</feature>
<protein>
    <submittedName>
        <fullName evidence="3">Uncharacterized protein</fullName>
    </submittedName>
</protein>
<keyword evidence="2" id="KW-0732">Signal</keyword>
<evidence type="ECO:0000256" key="1">
    <source>
        <dbReference type="SAM" id="Phobius"/>
    </source>
</evidence>
<dbReference type="EMBL" id="AP018449">
    <property type="protein sequence ID" value="BBB89420.1"/>
    <property type="molecule type" value="Genomic_DNA"/>
</dbReference>
<keyword evidence="1" id="KW-0472">Membrane</keyword>
<dbReference type="KEGG" id="mana:MAMMFC1_00053"/>
<sequence>MTKRNTILLLLAILLIVACYQHFAGDKEVSGRIDFTRQGADVALDIPREVEKVTVKTGDGRILTTVTLGPGLRQKFPIFMKWESGQQYIFELGLPGSRSAVFNAQAPAAGPEKVSLLLQAPYGMSNEGSIGVVPAGSAFTANILITNSTGLPVEANLDLTIPAGVEVVSQPQGMKLEQHEGVWHLTGLKRITAKNEHWNEQIQLKAPQAGGKPVIAAQVNLDNGREQWQLTAKSAVQVATIADISSKIRVGEVLIPVDFTGRFDPKANSGSLIYAPPNRLEKIMGGTPDGRRLDDEPFAFAGIQVHNDGDEHVLALITGKITDPSDGKLAAAFTSPPHKNAGLGYSYGVADIAPHSVSQVILPIYINENIAVAGNYLFRTEASVFGVNQVICRTETNLQLVTRNEKAVIITMIMFLVALLGVAWLLLKQEAALARFTTKELVIVSLFGTVTFVTVNLPQTVVWDITHVIFGPFSFLVTGFISQTMLYALLVALVVLLPRPGAISLMIIVRFILNGFIFGHFSPVLLLNYAVLAVCLEGALFATGITRNTGGDPVAAGKALVAGLVCGLVDTVSSYMNFMAYMTLYRLFYADWYIYAVLVAGFVYTACGAAAGCRLGASLKRTAMD</sequence>
<dbReference type="PROSITE" id="PS51257">
    <property type="entry name" value="PROKAR_LIPOPROTEIN"/>
    <property type="match status" value="1"/>
</dbReference>
<evidence type="ECO:0000256" key="2">
    <source>
        <dbReference type="SAM" id="SignalP"/>
    </source>
</evidence>
<dbReference type="AlphaFoldDB" id="A0A348AEC2"/>
<feature type="transmembrane region" description="Helical" evidence="1">
    <location>
        <begin position="592"/>
        <end position="617"/>
    </location>
</feature>
<keyword evidence="1" id="KW-1133">Transmembrane helix</keyword>